<evidence type="ECO:0000313" key="10">
    <source>
        <dbReference type="EMBL" id="KAK7274197.1"/>
    </source>
</evidence>
<evidence type="ECO:0000256" key="5">
    <source>
        <dbReference type="ARBA" id="ARBA00022927"/>
    </source>
</evidence>
<dbReference type="GO" id="GO:0051028">
    <property type="term" value="P:mRNA transport"/>
    <property type="evidence" value="ECO:0007669"/>
    <property type="project" value="UniProtKB-KW"/>
</dbReference>
<dbReference type="Proteomes" id="UP001372338">
    <property type="component" value="Unassembled WGS sequence"/>
</dbReference>
<evidence type="ECO:0000259" key="9">
    <source>
        <dbReference type="Pfam" id="PF05064"/>
    </source>
</evidence>
<protein>
    <recommendedName>
        <fullName evidence="9">Nucleoporin NSP1-like C-terminal domain-containing protein</fullName>
    </recommendedName>
</protein>
<dbReference type="Pfam" id="PF05064">
    <property type="entry name" value="Nsp1_C"/>
    <property type="match status" value="1"/>
</dbReference>
<dbReference type="PANTHER" id="PTHR12084:SF0">
    <property type="entry name" value="NUCLEAR PORE GLYCOPROTEIN P62"/>
    <property type="match status" value="1"/>
</dbReference>
<gene>
    <name evidence="10" type="ORF">RIF29_15277</name>
</gene>
<feature type="domain" description="Nucleoporin NSP1-like C-terminal" evidence="9">
    <location>
        <begin position="20"/>
        <end position="120"/>
    </location>
</feature>
<dbReference type="GO" id="GO:0044613">
    <property type="term" value="C:nuclear pore central transport channel"/>
    <property type="evidence" value="ECO:0007669"/>
    <property type="project" value="TreeGrafter"/>
</dbReference>
<sequence>MIHMSFYKWNYLNCEHSIRTASNLPSEISGKSEEEIIKAWKAVLQERTRKFRKQANMLAKWDRRILHNRDVILQLKIVVATVVETQSNSEQLLELIETRQQEVDKALLSMEEEAERIKKDEHGFILDDETTSSSTFGGELDAHDGVSPLDAVVQILNNQLTSLLVINEPALSSTIPSPMAISVANVHAIHDATPPNMAPLAACIPSQIPNAPIPSVSTNGIFRELESLAHLKAMLFEGVKSPMQFGRSTGCSDDKSGDSQLSKLFAEFRGLLETQFDAL</sequence>
<keyword evidence="7" id="KW-0906">Nuclear pore complex</keyword>
<dbReference type="GO" id="GO:0006405">
    <property type="term" value="P:RNA export from nucleus"/>
    <property type="evidence" value="ECO:0007669"/>
    <property type="project" value="TreeGrafter"/>
</dbReference>
<dbReference type="AlphaFoldDB" id="A0AAN9FCV5"/>
<keyword evidence="5" id="KW-0653">Protein transport</keyword>
<keyword evidence="11" id="KW-1185">Reference proteome</keyword>
<evidence type="ECO:0000256" key="2">
    <source>
        <dbReference type="ARBA" id="ARBA00005911"/>
    </source>
</evidence>
<keyword evidence="3" id="KW-0813">Transport</keyword>
<keyword evidence="4" id="KW-0509">mRNA transport</keyword>
<dbReference type="GO" id="GO:0006606">
    <property type="term" value="P:protein import into nucleus"/>
    <property type="evidence" value="ECO:0007669"/>
    <property type="project" value="TreeGrafter"/>
</dbReference>
<dbReference type="FunFam" id="1.20.5.170:FF:000040">
    <property type="entry name" value="Nuclear pore glycoprotein p62"/>
    <property type="match status" value="1"/>
</dbReference>
<dbReference type="EMBL" id="JAYWIO010000003">
    <property type="protein sequence ID" value="KAK7274197.1"/>
    <property type="molecule type" value="Genomic_DNA"/>
</dbReference>
<name>A0AAN9FCV5_CROPI</name>
<comment type="caution">
    <text evidence="10">The sequence shown here is derived from an EMBL/GenBank/DDBJ whole genome shotgun (WGS) entry which is preliminary data.</text>
</comment>
<evidence type="ECO:0000256" key="4">
    <source>
        <dbReference type="ARBA" id="ARBA00022816"/>
    </source>
</evidence>
<comment type="similarity">
    <text evidence="2">Belongs to the nucleoporin NSP1/NUP62 family.</text>
</comment>
<evidence type="ECO:0000256" key="3">
    <source>
        <dbReference type="ARBA" id="ARBA00022448"/>
    </source>
</evidence>
<dbReference type="PANTHER" id="PTHR12084">
    <property type="entry name" value="NUCLEAR PORE GLYCOPROTEIN P62-RELATED"/>
    <property type="match status" value="1"/>
</dbReference>
<dbReference type="InterPro" id="IPR007758">
    <property type="entry name" value="Nucleoporin_NSP1_C"/>
</dbReference>
<dbReference type="InterPro" id="IPR026010">
    <property type="entry name" value="NSP1/NUP62"/>
</dbReference>
<dbReference type="GO" id="GO:0005543">
    <property type="term" value="F:phospholipid binding"/>
    <property type="evidence" value="ECO:0007669"/>
    <property type="project" value="TreeGrafter"/>
</dbReference>
<proteinExistence type="inferred from homology"/>
<accession>A0AAN9FCV5</accession>
<keyword evidence="6" id="KW-0811">Translocation</keyword>
<dbReference type="Gene3D" id="1.20.5.170">
    <property type="match status" value="1"/>
</dbReference>
<evidence type="ECO:0000256" key="1">
    <source>
        <dbReference type="ARBA" id="ARBA00004567"/>
    </source>
</evidence>
<evidence type="ECO:0000256" key="7">
    <source>
        <dbReference type="ARBA" id="ARBA00023132"/>
    </source>
</evidence>
<dbReference type="GO" id="GO:0017056">
    <property type="term" value="F:structural constituent of nuclear pore"/>
    <property type="evidence" value="ECO:0007669"/>
    <property type="project" value="InterPro"/>
</dbReference>
<organism evidence="10 11">
    <name type="scientific">Crotalaria pallida</name>
    <name type="common">Smooth rattlebox</name>
    <name type="synonym">Crotalaria striata</name>
    <dbReference type="NCBI Taxonomy" id="3830"/>
    <lineage>
        <taxon>Eukaryota</taxon>
        <taxon>Viridiplantae</taxon>
        <taxon>Streptophyta</taxon>
        <taxon>Embryophyta</taxon>
        <taxon>Tracheophyta</taxon>
        <taxon>Spermatophyta</taxon>
        <taxon>Magnoliopsida</taxon>
        <taxon>eudicotyledons</taxon>
        <taxon>Gunneridae</taxon>
        <taxon>Pentapetalae</taxon>
        <taxon>rosids</taxon>
        <taxon>fabids</taxon>
        <taxon>Fabales</taxon>
        <taxon>Fabaceae</taxon>
        <taxon>Papilionoideae</taxon>
        <taxon>50 kb inversion clade</taxon>
        <taxon>genistoids sensu lato</taxon>
        <taxon>core genistoids</taxon>
        <taxon>Crotalarieae</taxon>
        <taxon>Crotalaria</taxon>
    </lineage>
</organism>
<evidence type="ECO:0000313" key="11">
    <source>
        <dbReference type="Proteomes" id="UP001372338"/>
    </source>
</evidence>
<reference evidence="10 11" key="1">
    <citation type="submission" date="2024-01" db="EMBL/GenBank/DDBJ databases">
        <title>The genomes of 5 underutilized Papilionoideae crops provide insights into root nodulation and disease resistanc.</title>
        <authorList>
            <person name="Yuan L."/>
        </authorList>
    </citation>
    <scope>NUCLEOTIDE SEQUENCE [LARGE SCALE GENOMIC DNA]</scope>
    <source>
        <strain evidence="10">ZHUSHIDOU_FW_LH</strain>
        <tissue evidence="10">Leaf</tissue>
    </source>
</reference>
<evidence type="ECO:0000256" key="8">
    <source>
        <dbReference type="ARBA" id="ARBA00023242"/>
    </source>
</evidence>
<evidence type="ECO:0000256" key="6">
    <source>
        <dbReference type="ARBA" id="ARBA00023010"/>
    </source>
</evidence>
<comment type="subcellular location">
    <subcellularLocation>
        <location evidence="1">Nucleus</location>
        <location evidence="1">Nuclear pore complex</location>
    </subcellularLocation>
</comment>
<keyword evidence="8" id="KW-0539">Nucleus</keyword>